<name>A0A090LD86_STRRB</name>
<dbReference type="GO" id="GO:0008270">
    <property type="term" value="F:zinc ion binding"/>
    <property type="evidence" value="ECO:0007669"/>
    <property type="project" value="UniProtKB-KW"/>
</dbReference>
<dbReference type="Pfam" id="PF00444">
    <property type="entry name" value="Ribosomal_L36"/>
    <property type="match status" value="1"/>
</dbReference>
<dbReference type="EMBL" id="LN609529">
    <property type="protein sequence ID" value="CEF67692.1"/>
    <property type="molecule type" value="Genomic_DNA"/>
</dbReference>
<dbReference type="Gene3D" id="3.10.20.90">
    <property type="entry name" value="Phosphatidylinositol 3-kinase Catalytic Subunit, Chain A, domain 1"/>
    <property type="match status" value="1"/>
</dbReference>
<dbReference type="RefSeq" id="XP_024506892.1">
    <property type="nucleotide sequence ID" value="XM_024653413.1"/>
</dbReference>
<dbReference type="AlphaFoldDB" id="A0A090LD86"/>
<gene>
    <name evidence="13 15 16" type="ORF">SRAE_2000235300</name>
</gene>
<dbReference type="CTD" id="36380057"/>
<evidence type="ECO:0000313" key="13">
    <source>
        <dbReference type="EMBL" id="CEF67692.1"/>
    </source>
</evidence>
<dbReference type="InterPro" id="IPR017907">
    <property type="entry name" value="Znf_RING_CS"/>
</dbReference>
<keyword evidence="8" id="KW-0687">Ribonucleoprotein</keyword>
<feature type="region of interest" description="Disordered" evidence="11">
    <location>
        <begin position="212"/>
        <end position="240"/>
    </location>
</feature>
<dbReference type="GO" id="GO:0003735">
    <property type="term" value="F:structural constituent of ribosome"/>
    <property type="evidence" value="ECO:0007669"/>
    <property type="project" value="InterPro"/>
</dbReference>
<dbReference type="GO" id="GO:0005634">
    <property type="term" value="C:nucleus"/>
    <property type="evidence" value="ECO:0007669"/>
    <property type="project" value="UniProtKB-SubCell"/>
</dbReference>
<organism evidence="13">
    <name type="scientific">Strongyloides ratti</name>
    <name type="common">Parasitic roundworm</name>
    <dbReference type="NCBI Taxonomy" id="34506"/>
    <lineage>
        <taxon>Eukaryota</taxon>
        <taxon>Metazoa</taxon>
        <taxon>Ecdysozoa</taxon>
        <taxon>Nematoda</taxon>
        <taxon>Chromadorea</taxon>
        <taxon>Rhabditida</taxon>
        <taxon>Tylenchina</taxon>
        <taxon>Panagrolaimomorpha</taxon>
        <taxon>Strongyloidoidea</taxon>
        <taxon>Strongyloididae</taxon>
        <taxon>Strongyloides</taxon>
    </lineage>
</organism>
<dbReference type="InterPro" id="IPR018957">
    <property type="entry name" value="Znf_C3HC4_RING-type"/>
</dbReference>
<keyword evidence="14" id="KW-1185">Reference proteome</keyword>
<dbReference type="Gene3D" id="3.30.40.10">
    <property type="entry name" value="Zinc/RING finger domain, C3HC4 (zinc finger)"/>
    <property type="match status" value="1"/>
</dbReference>
<dbReference type="SUPFAM" id="SSF57840">
    <property type="entry name" value="Ribosomal protein L36"/>
    <property type="match status" value="1"/>
</dbReference>
<accession>A0A090LD86</accession>
<dbReference type="SUPFAM" id="SSF57850">
    <property type="entry name" value="RING/U-box"/>
    <property type="match status" value="1"/>
</dbReference>
<reference evidence="13 14" key="1">
    <citation type="submission" date="2014-09" db="EMBL/GenBank/DDBJ databases">
        <authorList>
            <person name="Martin A.A."/>
        </authorList>
    </citation>
    <scope>NUCLEOTIDE SEQUENCE</scope>
    <source>
        <strain evidence="14">ED321</strain>
        <strain evidence="13">ED321 Heterogonic</strain>
    </source>
</reference>
<dbReference type="InterPro" id="IPR013083">
    <property type="entry name" value="Znf_RING/FYVE/PHD"/>
</dbReference>
<dbReference type="PROSITE" id="PS00518">
    <property type="entry name" value="ZF_RING_1"/>
    <property type="match status" value="1"/>
</dbReference>
<dbReference type="PANTHER" id="PTHR45893">
    <property type="entry name" value="POLYCOMB GROUP RING FINGER PROTEIN"/>
    <property type="match status" value="1"/>
</dbReference>
<dbReference type="WBParaSite" id="SRAE_2000235300.1">
    <property type="protein sequence ID" value="SRAE_2000235300.1"/>
    <property type="gene ID" value="WBGene00262563"/>
</dbReference>
<evidence type="ECO:0000256" key="7">
    <source>
        <dbReference type="ARBA" id="ARBA00023242"/>
    </source>
</evidence>
<dbReference type="WormBase" id="SRAE_2000235300">
    <property type="protein sequence ID" value="SRP05400"/>
    <property type="gene ID" value="WBGene00262563"/>
</dbReference>
<dbReference type="InterPro" id="IPR035977">
    <property type="entry name" value="Ribosomal_bL36_sp"/>
</dbReference>
<dbReference type="GeneID" id="36380057"/>
<evidence type="ECO:0000256" key="1">
    <source>
        <dbReference type="ARBA" id="ARBA00004123"/>
    </source>
</evidence>
<keyword evidence="4 10" id="KW-0863">Zinc-finger</keyword>
<keyword evidence="3" id="KW-0479">Metal-binding</keyword>
<evidence type="ECO:0000313" key="16">
    <source>
        <dbReference type="WormBase" id="SRAE_2000235300"/>
    </source>
</evidence>
<evidence type="ECO:0000313" key="15">
    <source>
        <dbReference type="WBParaSite" id="SRAE_2000235300.1"/>
    </source>
</evidence>
<dbReference type="GO" id="GO:0005840">
    <property type="term" value="C:ribosome"/>
    <property type="evidence" value="ECO:0007669"/>
    <property type="project" value="UniProtKB-KW"/>
</dbReference>
<dbReference type="InterPro" id="IPR051507">
    <property type="entry name" value="PcG_RING_finger"/>
</dbReference>
<evidence type="ECO:0000256" key="11">
    <source>
        <dbReference type="SAM" id="MobiDB-lite"/>
    </source>
</evidence>
<dbReference type="Proteomes" id="UP000035682">
    <property type="component" value="Unplaced"/>
</dbReference>
<evidence type="ECO:0000313" key="14">
    <source>
        <dbReference type="Proteomes" id="UP000035682"/>
    </source>
</evidence>
<dbReference type="GO" id="GO:0006412">
    <property type="term" value="P:translation"/>
    <property type="evidence" value="ECO:0007669"/>
    <property type="project" value="InterPro"/>
</dbReference>
<dbReference type="SMART" id="SM00184">
    <property type="entry name" value="RING"/>
    <property type="match status" value="1"/>
</dbReference>
<dbReference type="InterPro" id="IPR000473">
    <property type="entry name" value="Ribosomal_bL36"/>
</dbReference>
<dbReference type="OrthoDB" id="1305878at2759"/>
<protein>
    <recommendedName>
        <fullName evidence="9">39S ribosomal protein L36, mitochondrial</fullName>
    </recommendedName>
</protein>
<comment type="similarity">
    <text evidence="2">Belongs to the bacterial ribosomal protein bL36 family.</text>
</comment>
<evidence type="ECO:0000256" key="8">
    <source>
        <dbReference type="ARBA" id="ARBA00023274"/>
    </source>
</evidence>
<evidence type="ECO:0000256" key="10">
    <source>
        <dbReference type="PROSITE-ProRule" id="PRU00175"/>
    </source>
</evidence>
<keyword evidence="6" id="KW-0689">Ribosomal protein</keyword>
<reference evidence="15" key="2">
    <citation type="submission" date="2020-12" db="UniProtKB">
        <authorList>
            <consortium name="WormBaseParasite"/>
        </authorList>
    </citation>
    <scope>IDENTIFICATION</scope>
</reference>
<proteinExistence type="inferred from homology"/>
<evidence type="ECO:0000259" key="12">
    <source>
        <dbReference type="PROSITE" id="PS50089"/>
    </source>
</evidence>
<dbReference type="GO" id="GO:1990904">
    <property type="term" value="C:ribonucleoprotein complex"/>
    <property type="evidence" value="ECO:0007669"/>
    <property type="project" value="UniProtKB-KW"/>
</dbReference>
<evidence type="ECO:0000256" key="4">
    <source>
        <dbReference type="ARBA" id="ARBA00022771"/>
    </source>
</evidence>
<evidence type="ECO:0000256" key="3">
    <source>
        <dbReference type="ARBA" id="ARBA00022723"/>
    </source>
</evidence>
<keyword evidence="7" id="KW-0539">Nucleus</keyword>
<dbReference type="STRING" id="34506.A0A090LD86"/>
<feature type="domain" description="RING-type" evidence="12">
    <location>
        <begin position="120"/>
        <end position="160"/>
    </location>
</feature>
<evidence type="ECO:0000256" key="2">
    <source>
        <dbReference type="ARBA" id="ARBA00007645"/>
    </source>
</evidence>
<evidence type="ECO:0000256" key="6">
    <source>
        <dbReference type="ARBA" id="ARBA00022980"/>
    </source>
</evidence>
<evidence type="ECO:0000256" key="5">
    <source>
        <dbReference type="ARBA" id="ARBA00022833"/>
    </source>
</evidence>
<sequence>MFGIARETIRLGNIAITSVTQKLLGIHKLGLENCRGFKVKSFLKLRCSYCYFIRVNGRMHVECKASPRHKAREPFNTKLLWMKRNAVKPTVESKKADFKYEITGDHFLLPLRNVNPQITCPICNGYFVDATTVIECVHTFCRSCLLKHFEEGDNTCPACHIEIHQCYPSQYVIFDRTMQDIVYKLVPGMWEEEQKRRKEFEKMKAIESGQAVGDEVNDENTEGEKKPCCEENDDPSTKHKRNQDMVTVCLKPGGGLSALPRNILRISEYVTVSTLKRYVALVFHNDAKRYSEFDFFCNNELMGRDFTLKFIILTRWRNRQKEMLQLTFKPHVDY</sequence>
<dbReference type="OMA" id="EDRVCIQ"/>
<dbReference type="Pfam" id="PF00097">
    <property type="entry name" value="zf-C3HC4"/>
    <property type="match status" value="1"/>
</dbReference>
<dbReference type="FunFam" id="3.30.40.10:FF:000122">
    <property type="entry name" value="polycomb group RING finger protein 1"/>
    <property type="match status" value="1"/>
</dbReference>
<dbReference type="InterPro" id="IPR001841">
    <property type="entry name" value="Znf_RING"/>
</dbReference>
<dbReference type="PROSITE" id="PS50089">
    <property type="entry name" value="ZF_RING_2"/>
    <property type="match status" value="1"/>
</dbReference>
<comment type="subcellular location">
    <subcellularLocation>
        <location evidence="1">Nucleus</location>
    </subcellularLocation>
</comment>
<evidence type="ECO:0000256" key="9">
    <source>
        <dbReference type="ARBA" id="ARBA00035411"/>
    </source>
</evidence>
<keyword evidence="5" id="KW-0862">Zinc</keyword>